<dbReference type="Gene3D" id="3.80.10.10">
    <property type="entry name" value="Ribonuclease Inhibitor"/>
    <property type="match status" value="1"/>
</dbReference>
<dbReference type="InterPro" id="IPR032675">
    <property type="entry name" value="LRR_dom_sf"/>
</dbReference>
<sequence length="196" mass="21475">MAEAVIEVVLDNLSSLIQKEIGLFLDLKNMDKLRNSLHTSIPPPQPLLFNNRATPATTTFSAASGLLQITRIDDDDLVASQQRFDETQTANPQPIQQQHRTSPGRPSLGSCPSWPDAGSASDYCFILQRLPYGLVQLKALQYLSLKCCDSLSSLPPHIRKLASRKTLTMYLVGKKKGFLLAELGQTNLVGDLVGAK</sequence>
<evidence type="ECO:0000313" key="3">
    <source>
        <dbReference type="Proteomes" id="UP001157006"/>
    </source>
</evidence>
<keyword evidence="3" id="KW-1185">Reference proteome</keyword>
<dbReference type="AlphaFoldDB" id="A0AAV0YTI9"/>
<accession>A0AAV0YTI9</accession>
<proteinExistence type="predicted"/>
<gene>
    <name evidence="2" type="ORF">VFH_I311040</name>
</gene>
<feature type="region of interest" description="Disordered" evidence="1">
    <location>
        <begin position="85"/>
        <end position="112"/>
    </location>
</feature>
<dbReference type="Proteomes" id="UP001157006">
    <property type="component" value="Chromosome 1L"/>
</dbReference>
<name>A0AAV0YTI9_VICFA</name>
<organism evidence="2 3">
    <name type="scientific">Vicia faba</name>
    <name type="common">Broad bean</name>
    <name type="synonym">Faba vulgaris</name>
    <dbReference type="NCBI Taxonomy" id="3906"/>
    <lineage>
        <taxon>Eukaryota</taxon>
        <taxon>Viridiplantae</taxon>
        <taxon>Streptophyta</taxon>
        <taxon>Embryophyta</taxon>
        <taxon>Tracheophyta</taxon>
        <taxon>Spermatophyta</taxon>
        <taxon>Magnoliopsida</taxon>
        <taxon>eudicotyledons</taxon>
        <taxon>Gunneridae</taxon>
        <taxon>Pentapetalae</taxon>
        <taxon>rosids</taxon>
        <taxon>fabids</taxon>
        <taxon>Fabales</taxon>
        <taxon>Fabaceae</taxon>
        <taxon>Papilionoideae</taxon>
        <taxon>50 kb inversion clade</taxon>
        <taxon>NPAAA clade</taxon>
        <taxon>Hologalegina</taxon>
        <taxon>IRL clade</taxon>
        <taxon>Fabeae</taxon>
        <taxon>Vicia</taxon>
    </lineage>
</organism>
<protein>
    <submittedName>
        <fullName evidence="2">Uncharacterized protein</fullName>
    </submittedName>
</protein>
<evidence type="ECO:0000256" key="1">
    <source>
        <dbReference type="SAM" id="MobiDB-lite"/>
    </source>
</evidence>
<evidence type="ECO:0000313" key="2">
    <source>
        <dbReference type="EMBL" id="CAI8587670.1"/>
    </source>
</evidence>
<reference evidence="2 3" key="1">
    <citation type="submission" date="2023-01" db="EMBL/GenBank/DDBJ databases">
        <authorList>
            <person name="Kreplak J."/>
        </authorList>
    </citation>
    <scope>NUCLEOTIDE SEQUENCE [LARGE SCALE GENOMIC DNA]</scope>
</reference>
<dbReference type="EMBL" id="OX451736">
    <property type="protein sequence ID" value="CAI8587670.1"/>
    <property type="molecule type" value="Genomic_DNA"/>
</dbReference>
<feature type="compositionally biased region" description="Polar residues" evidence="1">
    <location>
        <begin position="85"/>
        <end position="101"/>
    </location>
</feature>